<feature type="domain" description="Pectinesterase catalytic" evidence="6">
    <location>
        <begin position="25"/>
        <end position="312"/>
    </location>
</feature>
<evidence type="ECO:0000256" key="2">
    <source>
        <dbReference type="ARBA" id="ARBA00022801"/>
    </source>
</evidence>
<reference evidence="7 8" key="1">
    <citation type="submission" date="2016-07" db="EMBL/GenBank/DDBJ databases">
        <title>Genome of Pelobium manganitolerans.</title>
        <authorList>
            <person name="Wu S."/>
            <person name="Wang G."/>
        </authorList>
    </citation>
    <scope>NUCLEOTIDE SEQUENCE [LARGE SCALE GENOMIC DNA]</scope>
    <source>
        <strain evidence="7 8">YS-25</strain>
    </source>
</reference>
<protein>
    <recommendedName>
        <fullName evidence="5">Pectinesterase</fullName>
        <ecNumber evidence="5">3.1.1.11</ecNumber>
    </recommendedName>
</protein>
<comment type="similarity">
    <text evidence="1">Belongs to the pectinesterase family.</text>
</comment>
<dbReference type="GO" id="GO:0030599">
    <property type="term" value="F:pectinesterase activity"/>
    <property type="evidence" value="ECO:0007669"/>
    <property type="project" value="UniProtKB-UniRule"/>
</dbReference>
<dbReference type="InterPro" id="IPR033131">
    <property type="entry name" value="Pectinesterase_Asp_AS"/>
</dbReference>
<dbReference type="PROSITE" id="PS00800">
    <property type="entry name" value="PECTINESTERASE_1"/>
    <property type="match status" value="1"/>
</dbReference>
<evidence type="ECO:0000313" key="8">
    <source>
        <dbReference type="Proteomes" id="UP000283433"/>
    </source>
</evidence>
<keyword evidence="3 5" id="KW-0063">Aspartyl esterase</keyword>
<dbReference type="EC" id="3.1.1.11" evidence="5"/>
<dbReference type="GO" id="GO:0042545">
    <property type="term" value="P:cell wall modification"/>
    <property type="evidence" value="ECO:0007669"/>
    <property type="project" value="UniProtKB-UniRule"/>
</dbReference>
<proteinExistence type="inferred from homology"/>
<sequence>MLRPNLVLTCLIVFLAKFACADIKLIVAKDGSGNYKTVQAAINAVPDDPAQHTVIFIKPGVYKEKITVPERKNNIKLLGEDPFKTILTYDDYASKKDRTGNNIGTSGSASFLVYGEGFSAENITFENSAGPVGQAVAMRVTGDKAHFKNCRFLGFQDTLYTHGDSSRQYYDHCYIEGTTDFIFGAATALFKDCQIYCKTGGQFITAASTPQSSKFGYVFLNCKISGDKGVSYFLGRPWRPYASVVFINCNLPALIKPTGWDFWGKEANKQTVRYAEYKNFGEGFIPNSRVNWSKQLTDAEAEEFTASNILTGWLP</sequence>
<name>A0A419S7E7_9SPHI</name>
<accession>A0A419S7E7</accession>
<dbReference type="FunFam" id="2.160.20.10:FF:000052">
    <property type="entry name" value="Pectinesterase"/>
    <property type="match status" value="1"/>
</dbReference>
<dbReference type="PANTHER" id="PTHR31321:SF57">
    <property type="entry name" value="PECTINESTERASE 53-RELATED"/>
    <property type="match status" value="1"/>
</dbReference>
<evidence type="ECO:0000259" key="6">
    <source>
        <dbReference type="Pfam" id="PF01095"/>
    </source>
</evidence>
<dbReference type="GO" id="GO:0045490">
    <property type="term" value="P:pectin catabolic process"/>
    <property type="evidence" value="ECO:0007669"/>
    <property type="project" value="UniProtKB-UniRule"/>
</dbReference>
<dbReference type="Proteomes" id="UP000283433">
    <property type="component" value="Unassembled WGS sequence"/>
</dbReference>
<evidence type="ECO:0000256" key="3">
    <source>
        <dbReference type="ARBA" id="ARBA00023085"/>
    </source>
</evidence>
<dbReference type="UniPathway" id="UPA00545">
    <property type="reaction ID" value="UER00823"/>
</dbReference>
<evidence type="ECO:0000313" key="7">
    <source>
        <dbReference type="EMBL" id="RKD17159.1"/>
    </source>
</evidence>
<dbReference type="AlphaFoldDB" id="A0A419S7E7"/>
<dbReference type="PANTHER" id="PTHR31321">
    <property type="entry name" value="ACYL-COA THIOESTER HYDROLASE YBHC-RELATED"/>
    <property type="match status" value="1"/>
</dbReference>
<evidence type="ECO:0000256" key="1">
    <source>
        <dbReference type="ARBA" id="ARBA00008891"/>
    </source>
</evidence>
<evidence type="ECO:0000256" key="4">
    <source>
        <dbReference type="PROSITE-ProRule" id="PRU10040"/>
    </source>
</evidence>
<dbReference type="SUPFAM" id="SSF51126">
    <property type="entry name" value="Pectin lyase-like"/>
    <property type="match status" value="1"/>
</dbReference>
<comment type="pathway">
    <text evidence="5">Glycan metabolism; pectin degradation; 2-dehydro-3-deoxy-D-gluconate from pectin: step 1/5.</text>
</comment>
<dbReference type="Pfam" id="PF01095">
    <property type="entry name" value="Pectinesterase"/>
    <property type="match status" value="1"/>
</dbReference>
<dbReference type="GO" id="GO:0009279">
    <property type="term" value="C:cell outer membrane"/>
    <property type="evidence" value="ECO:0007669"/>
    <property type="project" value="TreeGrafter"/>
</dbReference>
<dbReference type="OrthoDB" id="9804686at2"/>
<organism evidence="7 8">
    <name type="scientific">Pelobium manganitolerans</name>
    <dbReference type="NCBI Taxonomy" id="1842495"/>
    <lineage>
        <taxon>Bacteria</taxon>
        <taxon>Pseudomonadati</taxon>
        <taxon>Bacteroidota</taxon>
        <taxon>Sphingobacteriia</taxon>
        <taxon>Sphingobacteriales</taxon>
        <taxon>Sphingobacteriaceae</taxon>
        <taxon>Pelobium</taxon>
    </lineage>
</organism>
<dbReference type="EMBL" id="MBTA01000012">
    <property type="protein sequence ID" value="RKD17159.1"/>
    <property type="molecule type" value="Genomic_DNA"/>
</dbReference>
<comment type="caution">
    <text evidence="7">The sequence shown here is derived from an EMBL/GenBank/DDBJ whole genome shotgun (WGS) entry which is preliminary data.</text>
</comment>
<dbReference type="InterPro" id="IPR011050">
    <property type="entry name" value="Pectin_lyase_fold/virulence"/>
</dbReference>
<dbReference type="InterPro" id="IPR018040">
    <property type="entry name" value="Pectinesterase_Tyr_AS"/>
</dbReference>
<comment type="catalytic activity">
    <reaction evidence="5">
        <text>[(1-&gt;4)-alpha-D-galacturonosyl methyl ester](n) + n H2O = [(1-&gt;4)-alpha-D-galacturonosyl](n) + n methanol + n H(+)</text>
        <dbReference type="Rhea" id="RHEA:22380"/>
        <dbReference type="Rhea" id="RHEA-COMP:14570"/>
        <dbReference type="Rhea" id="RHEA-COMP:14573"/>
        <dbReference type="ChEBI" id="CHEBI:15377"/>
        <dbReference type="ChEBI" id="CHEBI:15378"/>
        <dbReference type="ChEBI" id="CHEBI:17790"/>
        <dbReference type="ChEBI" id="CHEBI:140522"/>
        <dbReference type="ChEBI" id="CHEBI:140523"/>
        <dbReference type="EC" id="3.1.1.11"/>
    </reaction>
</comment>
<gene>
    <name evidence="7" type="ORF">BCY91_03185</name>
</gene>
<evidence type="ECO:0000256" key="5">
    <source>
        <dbReference type="RuleBase" id="RU000589"/>
    </source>
</evidence>
<dbReference type="InterPro" id="IPR000070">
    <property type="entry name" value="Pectinesterase_cat"/>
</dbReference>
<keyword evidence="2 5" id="KW-0378">Hydrolase</keyword>
<dbReference type="RefSeq" id="WP_120181354.1">
    <property type="nucleotide sequence ID" value="NZ_MBTA01000012.1"/>
</dbReference>
<feature type="active site" evidence="4">
    <location>
        <position position="180"/>
    </location>
</feature>
<dbReference type="InterPro" id="IPR012334">
    <property type="entry name" value="Pectin_lyas_fold"/>
</dbReference>
<dbReference type="Gene3D" id="2.160.20.10">
    <property type="entry name" value="Single-stranded right-handed beta-helix, Pectin lyase-like"/>
    <property type="match status" value="1"/>
</dbReference>
<dbReference type="PROSITE" id="PS00503">
    <property type="entry name" value="PECTINESTERASE_2"/>
    <property type="match status" value="1"/>
</dbReference>
<keyword evidence="8" id="KW-1185">Reference proteome</keyword>